<sequence length="152" mass="17064">MPVPKIVYIFMGIMALMMVATMGTVGALAFGYITPPGMHAEAEPDLGDPQYLKLEPPLTVNFERGQRISYLQAEVEVMARADEPLSGVERHMPVIRNNLLMLFSDQSFEDLNTRAGREELRHASLEEINNILDERGVDGEIEAVYFTSFVMQ</sequence>
<name>A1WUB3_HALHL</name>
<keyword evidence="4" id="KW-1003">Cell membrane</keyword>
<evidence type="ECO:0000313" key="12">
    <source>
        <dbReference type="Proteomes" id="UP000000647"/>
    </source>
</evidence>
<evidence type="ECO:0000256" key="1">
    <source>
        <dbReference type="ARBA" id="ARBA00002254"/>
    </source>
</evidence>
<evidence type="ECO:0000256" key="4">
    <source>
        <dbReference type="ARBA" id="ARBA00022475"/>
    </source>
</evidence>
<dbReference type="STRING" id="349124.Hhal_0488"/>
<keyword evidence="11" id="KW-0282">Flagellum</keyword>
<evidence type="ECO:0000256" key="8">
    <source>
        <dbReference type="ARBA" id="ARBA00022989"/>
    </source>
</evidence>
<dbReference type="GO" id="GO:0006935">
    <property type="term" value="P:chemotaxis"/>
    <property type="evidence" value="ECO:0007669"/>
    <property type="project" value="UniProtKB-KW"/>
</dbReference>
<evidence type="ECO:0000256" key="3">
    <source>
        <dbReference type="ARBA" id="ARBA00008281"/>
    </source>
</evidence>
<keyword evidence="12" id="KW-1185">Reference proteome</keyword>
<protein>
    <recommendedName>
        <fullName evidence="10">Flagellar protein FliL</fullName>
    </recommendedName>
</protein>
<feature type="transmembrane region" description="Helical" evidence="10">
    <location>
        <begin position="6"/>
        <end position="33"/>
    </location>
</feature>
<dbReference type="Proteomes" id="UP000000647">
    <property type="component" value="Chromosome"/>
</dbReference>
<dbReference type="EMBL" id="CP000544">
    <property type="protein sequence ID" value="ABM61275.1"/>
    <property type="molecule type" value="Genomic_DNA"/>
</dbReference>
<dbReference type="PANTHER" id="PTHR35091:SF2">
    <property type="entry name" value="FLAGELLAR PROTEIN FLIL"/>
    <property type="match status" value="1"/>
</dbReference>
<proteinExistence type="inferred from homology"/>
<keyword evidence="9 10" id="KW-0472">Membrane</keyword>
<evidence type="ECO:0000256" key="5">
    <source>
        <dbReference type="ARBA" id="ARBA00022500"/>
    </source>
</evidence>
<dbReference type="Pfam" id="PF03748">
    <property type="entry name" value="FliL"/>
    <property type="match status" value="1"/>
</dbReference>
<keyword evidence="7 10" id="KW-0283">Flagellar rotation</keyword>
<gene>
    <name evidence="11" type="ordered locus">Hhal_0488</name>
</gene>
<evidence type="ECO:0000256" key="6">
    <source>
        <dbReference type="ARBA" id="ARBA00022692"/>
    </source>
</evidence>
<dbReference type="eggNOG" id="COG1580">
    <property type="taxonomic scope" value="Bacteria"/>
</dbReference>
<dbReference type="GO" id="GO:0005886">
    <property type="term" value="C:plasma membrane"/>
    <property type="evidence" value="ECO:0007669"/>
    <property type="project" value="UniProtKB-SubCell"/>
</dbReference>
<reference evidence="12" key="1">
    <citation type="submission" date="2006-12" db="EMBL/GenBank/DDBJ databases">
        <title>Complete sequence of Halorhodospira halophila SL1.</title>
        <authorList>
            <consortium name="US DOE Joint Genome Institute"/>
            <person name="Copeland A."/>
            <person name="Lucas S."/>
            <person name="Lapidus A."/>
            <person name="Barry K."/>
            <person name="Detter J.C."/>
            <person name="Glavina del Rio T."/>
            <person name="Hammon N."/>
            <person name="Israni S."/>
            <person name="Dalin E."/>
            <person name="Tice H."/>
            <person name="Pitluck S."/>
            <person name="Saunders E."/>
            <person name="Brettin T."/>
            <person name="Bruce D."/>
            <person name="Han C."/>
            <person name="Tapia R."/>
            <person name="Schmutz J."/>
            <person name="Larimer F."/>
            <person name="Land M."/>
            <person name="Hauser L."/>
            <person name="Kyrpides N."/>
            <person name="Mikhailova N."/>
            <person name="Hoff W."/>
            <person name="Richardson P."/>
        </authorList>
    </citation>
    <scope>NUCLEOTIDE SEQUENCE [LARGE SCALE GENOMIC DNA]</scope>
    <source>
        <strain evidence="12">DSM 244 / SL1</strain>
    </source>
</reference>
<evidence type="ECO:0000256" key="7">
    <source>
        <dbReference type="ARBA" id="ARBA00022779"/>
    </source>
</evidence>
<evidence type="ECO:0000313" key="11">
    <source>
        <dbReference type="EMBL" id="ABM61275.1"/>
    </source>
</evidence>
<dbReference type="HOGENOM" id="CLU_099018_10_1_6"/>
<reference evidence="11 12" key="2">
    <citation type="journal article" date="2013" name="Stand. Genomic Sci.">
        <title>Complete genome sequence of Halorhodospira halophila SL1.</title>
        <authorList>
            <person name="Challacombe J.F."/>
            <person name="Majid S."/>
            <person name="Deole R."/>
            <person name="Brettin T.S."/>
            <person name="Bruce D."/>
            <person name="Delano S.F."/>
            <person name="Detter J.C."/>
            <person name="Gleasner C.D."/>
            <person name="Han C.S."/>
            <person name="Misra M."/>
            <person name="Reitenga K.G."/>
            <person name="Mikhailova N."/>
            <person name="Woyke T."/>
            <person name="Pitluck S."/>
            <person name="Nolan M."/>
            <person name="Land M.L."/>
            <person name="Saunders E."/>
            <person name="Tapia R."/>
            <person name="Lapidus A."/>
            <person name="Ivanova N."/>
            <person name="Hoff W.D."/>
        </authorList>
    </citation>
    <scope>NUCLEOTIDE SEQUENCE [LARGE SCALE GENOMIC DNA]</scope>
    <source>
        <strain evidence="12">DSM 244 / SL1</strain>
    </source>
</reference>
<keyword evidence="11" id="KW-0966">Cell projection</keyword>
<evidence type="ECO:0000256" key="9">
    <source>
        <dbReference type="ARBA" id="ARBA00023136"/>
    </source>
</evidence>
<comment type="subcellular location">
    <subcellularLocation>
        <location evidence="10">Cell inner membrane</location>
    </subcellularLocation>
    <subcellularLocation>
        <location evidence="2">Cell membrane</location>
        <topology evidence="2">Single-pass membrane protein</topology>
    </subcellularLocation>
</comment>
<dbReference type="RefSeq" id="WP_011813298.1">
    <property type="nucleotide sequence ID" value="NC_008789.1"/>
</dbReference>
<dbReference type="OrthoDB" id="5616092at2"/>
<dbReference type="AlphaFoldDB" id="A1WUB3"/>
<accession>A1WUB3</accession>
<dbReference type="GO" id="GO:0009425">
    <property type="term" value="C:bacterial-type flagellum basal body"/>
    <property type="evidence" value="ECO:0007669"/>
    <property type="project" value="InterPro"/>
</dbReference>
<organism evidence="11 12">
    <name type="scientific">Halorhodospira halophila (strain DSM 244 / SL1)</name>
    <name type="common">Ectothiorhodospira halophila (strain DSM 244 / SL1)</name>
    <dbReference type="NCBI Taxonomy" id="349124"/>
    <lineage>
        <taxon>Bacteria</taxon>
        <taxon>Pseudomonadati</taxon>
        <taxon>Pseudomonadota</taxon>
        <taxon>Gammaproteobacteria</taxon>
        <taxon>Chromatiales</taxon>
        <taxon>Ectothiorhodospiraceae</taxon>
        <taxon>Halorhodospira</taxon>
    </lineage>
</organism>
<comment type="similarity">
    <text evidence="3 10">Belongs to the FliL family.</text>
</comment>
<keyword evidence="5 10" id="KW-0145">Chemotaxis</keyword>
<keyword evidence="11" id="KW-0969">Cilium</keyword>
<dbReference type="InterPro" id="IPR005503">
    <property type="entry name" value="FliL"/>
</dbReference>
<evidence type="ECO:0000256" key="10">
    <source>
        <dbReference type="RuleBase" id="RU364125"/>
    </source>
</evidence>
<keyword evidence="10" id="KW-0997">Cell inner membrane</keyword>
<dbReference type="PANTHER" id="PTHR35091">
    <property type="entry name" value="FLAGELLAR PROTEIN FLIL"/>
    <property type="match status" value="1"/>
</dbReference>
<keyword evidence="8 10" id="KW-1133">Transmembrane helix</keyword>
<keyword evidence="6 10" id="KW-0812">Transmembrane</keyword>
<comment type="function">
    <text evidence="1 10">Controls the rotational direction of flagella during chemotaxis.</text>
</comment>
<dbReference type="GO" id="GO:0071978">
    <property type="term" value="P:bacterial-type flagellum-dependent swarming motility"/>
    <property type="evidence" value="ECO:0007669"/>
    <property type="project" value="TreeGrafter"/>
</dbReference>
<evidence type="ECO:0000256" key="2">
    <source>
        <dbReference type="ARBA" id="ARBA00004162"/>
    </source>
</evidence>
<dbReference type="KEGG" id="hha:Hhal_0488"/>